<name>A0A1H8WCP1_9FIRM</name>
<dbReference type="EMBL" id="FODY01000015">
    <property type="protein sequence ID" value="SEP25416.1"/>
    <property type="molecule type" value="Genomic_DNA"/>
</dbReference>
<feature type="region of interest" description="Disordered" evidence="1">
    <location>
        <begin position="35"/>
        <end position="98"/>
    </location>
</feature>
<feature type="compositionally biased region" description="Basic and acidic residues" evidence="1">
    <location>
        <begin position="51"/>
        <end position="98"/>
    </location>
</feature>
<dbReference type="AlphaFoldDB" id="A0A1H8WCP1"/>
<protein>
    <submittedName>
        <fullName evidence="2">Uncharacterized protein</fullName>
    </submittedName>
</protein>
<gene>
    <name evidence="2" type="ORF">SAMN04490178_11551</name>
</gene>
<dbReference type="OrthoDB" id="1685265at2"/>
<evidence type="ECO:0000313" key="3">
    <source>
        <dbReference type="Proteomes" id="UP000198847"/>
    </source>
</evidence>
<feature type="compositionally biased region" description="Polar residues" evidence="1">
    <location>
        <begin position="35"/>
        <end position="50"/>
    </location>
</feature>
<sequence>MNDIVRKTIIYSLAGIMQIGLGIAVTEASPVPAGNWQQQTIRMDQPQNQQGDHDKRLREEKQRHENEMKRRPNEGEKEWHERQERENQRHEQTLREMQ</sequence>
<dbReference type="RefSeq" id="WP_091747983.1">
    <property type="nucleotide sequence ID" value="NZ_FODY01000015.1"/>
</dbReference>
<organism evidence="2 3">
    <name type="scientific">Propionispora vibrioides</name>
    <dbReference type="NCBI Taxonomy" id="112903"/>
    <lineage>
        <taxon>Bacteria</taxon>
        <taxon>Bacillati</taxon>
        <taxon>Bacillota</taxon>
        <taxon>Negativicutes</taxon>
        <taxon>Selenomonadales</taxon>
        <taxon>Sporomusaceae</taxon>
        <taxon>Propionispora</taxon>
    </lineage>
</organism>
<evidence type="ECO:0000256" key="1">
    <source>
        <dbReference type="SAM" id="MobiDB-lite"/>
    </source>
</evidence>
<reference evidence="2 3" key="1">
    <citation type="submission" date="2016-10" db="EMBL/GenBank/DDBJ databases">
        <authorList>
            <person name="de Groot N.N."/>
        </authorList>
    </citation>
    <scope>NUCLEOTIDE SEQUENCE [LARGE SCALE GENOMIC DNA]</scope>
    <source>
        <strain evidence="2 3">DSM 13305</strain>
    </source>
</reference>
<keyword evidence="3" id="KW-1185">Reference proteome</keyword>
<proteinExistence type="predicted"/>
<dbReference type="Proteomes" id="UP000198847">
    <property type="component" value="Unassembled WGS sequence"/>
</dbReference>
<accession>A0A1H8WCP1</accession>
<evidence type="ECO:0000313" key="2">
    <source>
        <dbReference type="EMBL" id="SEP25416.1"/>
    </source>
</evidence>